<feature type="domain" description="PPM-type phosphatase" evidence="2">
    <location>
        <begin position="1"/>
        <end position="168"/>
    </location>
</feature>
<dbReference type="OrthoDB" id="10264738at2759"/>
<organism evidence="3 4">
    <name type="scientific">Fasciolopsis buskii</name>
    <dbReference type="NCBI Taxonomy" id="27845"/>
    <lineage>
        <taxon>Eukaryota</taxon>
        <taxon>Metazoa</taxon>
        <taxon>Spiralia</taxon>
        <taxon>Lophotrochozoa</taxon>
        <taxon>Platyhelminthes</taxon>
        <taxon>Trematoda</taxon>
        <taxon>Digenea</taxon>
        <taxon>Plagiorchiida</taxon>
        <taxon>Echinostomata</taxon>
        <taxon>Echinostomatoidea</taxon>
        <taxon>Fasciolidae</taxon>
        <taxon>Fasciolopsis</taxon>
    </lineage>
</organism>
<sequence>PEFVSVLRSGGSVTTELVSNDGNTTFTETFINIRRNLPYWVKPPKTKLARPRLDAPNLVDCRVSGMSCVSRAIGDDQAVMGMNALPSITILEKPSTNAPHQPLCLIVASDGLWDTEDCCGQDVAGITRKWFRENSTDGVAKVGLSQHLVNLAIDKGATDNVTCCTVWVNHWNPTDKAVNYDLEVPQTSRIQWPRGFRTASQLDFFSSGLQHVPHNPRYSGTRVVPTTISSTPTFRRGSLSESSRPYDRIRFSSPPRTTHAVP</sequence>
<accession>A0A8E0RRU0</accession>
<name>A0A8E0RRU0_9TREM</name>
<feature type="compositionally biased region" description="Polar residues" evidence="1">
    <location>
        <begin position="229"/>
        <end position="243"/>
    </location>
</feature>
<dbReference type="AlphaFoldDB" id="A0A8E0RRU0"/>
<keyword evidence="4" id="KW-1185">Reference proteome</keyword>
<evidence type="ECO:0000256" key="1">
    <source>
        <dbReference type="SAM" id="MobiDB-lite"/>
    </source>
</evidence>
<evidence type="ECO:0000259" key="2">
    <source>
        <dbReference type="PROSITE" id="PS51746"/>
    </source>
</evidence>
<proteinExistence type="predicted"/>
<dbReference type="Pfam" id="PF00481">
    <property type="entry name" value="PP2C"/>
    <property type="match status" value="1"/>
</dbReference>
<evidence type="ECO:0000313" key="4">
    <source>
        <dbReference type="Proteomes" id="UP000728185"/>
    </source>
</evidence>
<dbReference type="InterPro" id="IPR036457">
    <property type="entry name" value="PPM-type-like_dom_sf"/>
</dbReference>
<reference evidence="3" key="1">
    <citation type="submission" date="2019-05" db="EMBL/GenBank/DDBJ databases">
        <title>Annotation for the trematode Fasciolopsis buski.</title>
        <authorList>
            <person name="Choi Y.-J."/>
        </authorList>
    </citation>
    <scope>NUCLEOTIDE SEQUENCE</scope>
    <source>
        <strain evidence="3">HT</strain>
        <tissue evidence="3">Whole worm</tissue>
    </source>
</reference>
<evidence type="ECO:0000313" key="3">
    <source>
        <dbReference type="EMBL" id="KAA0187604.1"/>
    </source>
</evidence>
<dbReference type="SUPFAM" id="SSF81606">
    <property type="entry name" value="PP2C-like"/>
    <property type="match status" value="1"/>
</dbReference>
<dbReference type="PROSITE" id="PS51746">
    <property type="entry name" value="PPM_2"/>
    <property type="match status" value="1"/>
</dbReference>
<protein>
    <recommendedName>
        <fullName evidence="2">PPM-type phosphatase domain-containing protein</fullName>
    </recommendedName>
</protein>
<gene>
    <name evidence="3" type="ORF">FBUS_10789</name>
</gene>
<dbReference type="EMBL" id="LUCM01009010">
    <property type="protein sequence ID" value="KAA0187604.1"/>
    <property type="molecule type" value="Genomic_DNA"/>
</dbReference>
<dbReference type="InterPro" id="IPR001932">
    <property type="entry name" value="PPM-type_phosphatase-like_dom"/>
</dbReference>
<feature type="non-terminal residue" evidence="3">
    <location>
        <position position="1"/>
    </location>
</feature>
<dbReference type="Gene3D" id="3.60.40.10">
    <property type="entry name" value="PPM-type phosphatase domain"/>
    <property type="match status" value="1"/>
</dbReference>
<feature type="region of interest" description="Disordered" evidence="1">
    <location>
        <begin position="229"/>
        <end position="262"/>
    </location>
</feature>
<comment type="caution">
    <text evidence="3">The sequence shown here is derived from an EMBL/GenBank/DDBJ whole genome shotgun (WGS) entry which is preliminary data.</text>
</comment>
<dbReference type="Proteomes" id="UP000728185">
    <property type="component" value="Unassembled WGS sequence"/>
</dbReference>